<dbReference type="Pfam" id="PF05534">
    <property type="entry name" value="HicB"/>
    <property type="match status" value="1"/>
</dbReference>
<dbReference type="InterPro" id="IPR035069">
    <property type="entry name" value="TTHA1013/TTHA0281-like"/>
</dbReference>
<keyword evidence="2" id="KW-1185">Reference proteome</keyword>
<sequence>MKDVTNHYAYRIRWSAEDGEYVGTCAEFPGLSWLDDSPADALVGIQRVAREAVADMRVNGENPPEPYADRTYSGRFLVRIPPEEHRKLAVEAAEQGISLNRLAANRLANA</sequence>
<dbReference type="InterPro" id="IPR010985">
    <property type="entry name" value="Ribbon_hlx_hlx"/>
</dbReference>
<evidence type="ECO:0000313" key="2">
    <source>
        <dbReference type="Proteomes" id="UP000235050"/>
    </source>
</evidence>
<dbReference type="InterPro" id="IPR008651">
    <property type="entry name" value="Uncharacterised_HicB"/>
</dbReference>
<accession>A0A2N5J707</accession>
<evidence type="ECO:0000313" key="1">
    <source>
        <dbReference type="EMBL" id="PLS29983.1"/>
    </source>
</evidence>
<dbReference type="AlphaFoldDB" id="A0A2N5J707"/>
<protein>
    <submittedName>
        <fullName evidence="1">Antitoxin HicB</fullName>
    </submittedName>
</protein>
<dbReference type="RefSeq" id="WP_101618331.1">
    <property type="nucleotide sequence ID" value="NZ_NMWU01000052.1"/>
</dbReference>
<gene>
    <name evidence="1" type="ORF">Uis1B_2189</name>
</gene>
<dbReference type="SUPFAM" id="SSF47598">
    <property type="entry name" value="Ribbon-helix-helix"/>
    <property type="match status" value="1"/>
</dbReference>
<dbReference type="SUPFAM" id="SSF143100">
    <property type="entry name" value="TTHA1013/TTHA0281-like"/>
    <property type="match status" value="1"/>
</dbReference>
<name>A0A2N5J707_9BIFI</name>
<comment type="caution">
    <text evidence="1">The sequence shown here is derived from an EMBL/GenBank/DDBJ whole genome shotgun (WGS) entry which is preliminary data.</text>
</comment>
<dbReference type="OrthoDB" id="5297106at2"/>
<dbReference type="EMBL" id="NMWU01000052">
    <property type="protein sequence ID" value="PLS29983.1"/>
    <property type="molecule type" value="Genomic_DNA"/>
</dbReference>
<dbReference type="Proteomes" id="UP000235050">
    <property type="component" value="Unassembled WGS sequence"/>
</dbReference>
<organism evidence="1 2">
    <name type="scientific">Bifidobacterium margollesii</name>
    <dbReference type="NCBI Taxonomy" id="2020964"/>
    <lineage>
        <taxon>Bacteria</taxon>
        <taxon>Bacillati</taxon>
        <taxon>Actinomycetota</taxon>
        <taxon>Actinomycetes</taxon>
        <taxon>Bifidobacteriales</taxon>
        <taxon>Bifidobacteriaceae</taxon>
        <taxon>Bifidobacterium</taxon>
    </lineage>
</organism>
<proteinExistence type="predicted"/>
<reference evidence="1 2" key="1">
    <citation type="submission" date="2017-07" db="EMBL/GenBank/DDBJ databases">
        <title>Bifidobacterium novel species.</title>
        <authorList>
            <person name="Lugli G.A."/>
            <person name="Milani C."/>
            <person name="Duranti S."/>
            <person name="Mangifesta M."/>
        </authorList>
    </citation>
    <scope>NUCLEOTIDE SEQUENCE [LARGE SCALE GENOMIC DNA]</scope>
    <source>
        <strain evidence="2">Uis1B</strain>
    </source>
</reference>
<dbReference type="GO" id="GO:0006355">
    <property type="term" value="P:regulation of DNA-templated transcription"/>
    <property type="evidence" value="ECO:0007669"/>
    <property type="project" value="InterPro"/>
</dbReference>